<evidence type="ECO:0000259" key="1">
    <source>
        <dbReference type="Pfam" id="PF13349"/>
    </source>
</evidence>
<evidence type="ECO:0000313" key="2">
    <source>
        <dbReference type="EMBL" id="MVN85416.1"/>
    </source>
</evidence>
<accession>A0A7C9LL60</accession>
<organism evidence="2 3">
    <name type="scientific">Deinococcus arboris</name>
    <dbReference type="NCBI Taxonomy" id="2682977"/>
    <lineage>
        <taxon>Bacteria</taxon>
        <taxon>Thermotogati</taxon>
        <taxon>Deinococcota</taxon>
        <taxon>Deinococci</taxon>
        <taxon>Deinococcales</taxon>
        <taxon>Deinococcaceae</taxon>
        <taxon>Deinococcus</taxon>
    </lineage>
</organism>
<protein>
    <submittedName>
        <fullName evidence="2">DUF4097 family beta strand repeat protein</fullName>
    </submittedName>
</protein>
<proteinExistence type="predicted"/>
<dbReference type="Proteomes" id="UP000483286">
    <property type="component" value="Unassembled WGS sequence"/>
</dbReference>
<name>A0A7C9LL60_9DEIO</name>
<dbReference type="Gene3D" id="2.160.20.120">
    <property type="match status" value="1"/>
</dbReference>
<reference evidence="2 3" key="1">
    <citation type="submission" date="2019-12" db="EMBL/GenBank/DDBJ databases">
        <title>Deinococcus sp. HMF7620 Genome sequencing and assembly.</title>
        <authorList>
            <person name="Kang H."/>
            <person name="Kim H."/>
            <person name="Joh K."/>
        </authorList>
    </citation>
    <scope>NUCLEOTIDE SEQUENCE [LARGE SCALE GENOMIC DNA]</scope>
    <source>
        <strain evidence="2 3">HMF7620</strain>
    </source>
</reference>
<gene>
    <name evidence="2" type="ORF">GO986_01380</name>
</gene>
<dbReference type="Pfam" id="PF13349">
    <property type="entry name" value="DUF4097"/>
    <property type="match status" value="1"/>
</dbReference>
<dbReference type="AlphaFoldDB" id="A0A7C9LL60"/>
<dbReference type="EMBL" id="WQLB01000001">
    <property type="protein sequence ID" value="MVN85416.1"/>
    <property type="molecule type" value="Genomic_DNA"/>
</dbReference>
<sequence>MALGLGLVAGGLGIFWQASPRSLTPGMSVQSTPLSVPLDGPLPLDLASSAALSFNGDRVNVQLSALPAGSDQAVQGHVYHRARNPVQAEVSRQGRAITARVALIVSPVPVQVVVVNGPEPVQHRLTLGLARGLPLRLSSVTTSGEQVLALAALRVQALNLRTESGRVNLDLPGRPAGPVSVVTRSGDVTLTAPAGSAPDALRVNTTSGDQVLNLGSLTTQTLGVGSGSGQVRMTLPAVSGRASVTTGSGDIVLSATPRTRGALDIRTQSGRVTLRLPETLRTRVRFADRDTVNWPRGAPVSPTPALDIFVDAPRGDITLTPLEETR</sequence>
<evidence type="ECO:0000313" key="3">
    <source>
        <dbReference type="Proteomes" id="UP000483286"/>
    </source>
</evidence>
<feature type="domain" description="DUF4097" evidence="1">
    <location>
        <begin position="151"/>
        <end position="276"/>
    </location>
</feature>
<keyword evidence="3" id="KW-1185">Reference proteome</keyword>
<dbReference type="InterPro" id="IPR025164">
    <property type="entry name" value="Toastrack_DUF4097"/>
</dbReference>
<comment type="caution">
    <text evidence="2">The sequence shown here is derived from an EMBL/GenBank/DDBJ whole genome shotgun (WGS) entry which is preliminary data.</text>
</comment>